<dbReference type="Proteomes" id="UP000293398">
    <property type="component" value="Unassembled WGS sequence"/>
</dbReference>
<evidence type="ECO:0000313" key="3">
    <source>
        <dbReference type="EMBL" id="RZT94255.1"/>
    </source>
</evidence>
<dbReference type="RefSeq" id="WP_130304234.1">
    <property type="nucleotide sequence ID" value="NZ_SHKO01000002.1"/>
</dbReference>
<accession>A0A4Q7VC34</accession>
<organism evidence="3 4">
    <name type="scientific">Advenella incenata</name>
    <dbReference type="NCBI Taxonomy" id="267800"/>
    <lineage>
        <taxon>Bacteria</taxon>
        <taxon>Pseudomonadati</taxon>
        <taxon>Pseudomonadota</taxon>
        <taxon>Betaproteobacteria</taxon>
        <taxon>Burkholderiales</taxon>
        <taxon>Alcaligenaceae</taxon>
    </lineage>
</organism>
<evidence type="ECO:0000313" key="4">
    <source>
        <dbReference type="Proteomes" id="UP000293398"/>
    </source>
</evidence>
<dbReference type="Gene3D" id="3.40.50.2000">
    <property type="entry name" value="Glycogen Phosphorylase B"/>
    <property type="match status" value="1"/>
</dbReference>
<comment type="caution">
    <text evidence="3">The sequence shown here is derived from an EMBL/GenBank/DDBJ whole genome shotgun (WGS) entry which is preliminary data.</text>
</comment>
<dbReference type="GO" id="GO:0009103">
    <property type="term" value="P:lipopolysaccharide biosynthetic process"/>
    <property type="evidence" value="ECO:0007669"/>
    <property type="project" value="TreeGrafter"/>
</dbReference>
<proteinExistence type="predicted"/>
<keyword evidence="1 3" id="KW-0808">Transferase</keyword>
<dbReference type="Pfam" id="PF00534">
    <property type="entry name" value="Glycos_transf_1"/>
    <property type="match status" value="1"/>
</dbReference>
<dbReference type="SUPFAM" id="SSF53756">
    <property type="entry name" value="UDP-Glycosyltransferase/glycogen phosphorylase"/>
    <property type="match status" value="1"/>
</dbReference>
<dbReference type="AlphaFoldDB" id="A0A4Q7VC34"/>
<dbReference type="GO" id="GO:0016757">
    <property type="term" value="F:glycosyltransferase activity"/>
    <property type="evidence" value="ECO:0007669"/>
    <property type="project" value="InterPro"/>
</dbReference>
<protein>
    <submittedName>
        <fullName evidence="3">Glycosyltransferase involved in cell wall biosynthesis</fullName>
    </submittedName>
</protein>
<feature type="domain" description="Glycosyl transferase family 1" evidence="2">
    <location>
        <begin position="199"/>
        <end position="303"/>
    </location>
</feature>
<dbReference type="InterPro" id="IPR001296">
    <property type="entry name" value="Glyco_trans_1"/>
</dbReference>
<dbReference type="EMBL" id="SHKO01000002">
    <property type="protein sequence ID" value="RZT94255.1"/>
    <property type="molecule type" value="Genomic_DNA"/>
</dbReference>
<sequence>MKNQDLLNGARSPADLFIGTVCAQGMKDLNLPYVLSYSPVSILNPFQKLLYCSATEAGYAIVPTAKFHDLGIVNWKNRSVIHLHWLASVLKNCKSSEHAEFCVREFEKLLVEWRSRGHKLLWTMHNLLPHDHSFTDAEISLREVTIRHSNAIHVLSKDSVELANDIYYVPEHKTFHVPHPSYEGWYPNIVDLATARQYLDLNFKEFVFLAFGSIQRYKGIVELIEAFKILERENRDRSLRLIISGKPADANYMNEIIESIGAGSNINLIPNALEDRDIQVLFNAADVVVAPYSKTLNSGISLLAATFMKELVAPYSPGITQTYAADTTLLYTGKPGDQLVDSLRRSINYKISSVKFSEILKLHNPNVVSKKFFDAITTYVLKTDGENSV</sequence>
<keyword evidence="4" id="KW-1185">Reference proteome</keyword>
<dbReference type="PANTHER" id="PTHR46401:SF2">
    <property type="entry name" value="GLYCOSYLTRANSFERASE WBBK-RELATED"/>
    <property type="match status" value="1"/>
</dbReference>
<name>A0A4Q7VC34_9BURK</name>
<dbReference type="PANTHER" id="PTHR46401">
    <property type="entry name" value="GLYCOSYLTRANSFERASE WBBK-RELATED"/>
    <property type="match status" value="1"/>
</dbReference>
<gene>
    <name evidence="3" type="ORF">EV681_2673</name>
</gene>
<evidence type="ECO:0000256" key="1">
    <source>
        <dbReference type="ARBA" id="ARBA00022679"/>
    </source>
</evidence>
<evidence type="ECO:0000259" key="2">
    <source>
        <dbReference type="Pfam" id="PF00534"/>
    </source>
</evidence>
<dbReference type="OrthoDB" id="9790710at2"/>
<reference evidence="3 4" key="1">
    <citation type="submission" date="2019-02" db="EMBL/GenBank/DDBJ databases">
        <title>Genomic Encyclopedia of Type Strains, Phase IV (KMG-IV): sequencing the most valuable type-strain genomes for metagenomic binning, comparative biology and taxonomic classification.</title>
        <authorList>
            <person name="Goeker M."/>
        </authorList>
    </citation>
    <scope>NUCLEOTIDE SEQUENCE [LARGE SCALE GENOMIC DNA]</scope>
    <source>
        <strain evidence="3 4">DSM 23814</strain>
    </source>
</reference>